<dbReference type="InterPro" id="IPR012910">
    <property type="entry name" value="Plug_dom"/>
</dbReference>
<dbReference type="InterPro" id="IPR000531">
    <property type="entry name" value="Beta-barrel_TonB"/>
</dbReference>
<dbReference type="SUPFAM" id="SSF56935">
    <property type="entry name" value="Porins"/>
    <property type="match status" value="1"/>
</dbReference>
<keyword evidence="18" id="KW-1185">Reference proteome</keyword>
<keyword evidence="8 11" id="KW-0472">Membrane</keyword>
<dbReference type="PANTHER" id="PTHR30442">
    <property type="entry name" value="IRON III DICITRATE TRANSPORT PROTEIN FECA"/>
    <property type="match status" value="1"/>
</dbReference>
<evidence type="ECO:0000259" key="16">
    <source>
        <dbReference type="Pfam" id="PF07715"/>
    </source>
</evidence>
<evidence type="ECO:0000259" key="15">
    <source>
        <dbReference type="Pfam" id="PF00593"/>
    </source>
</evidence>
<comment type="caution">
    <text evidence="17">The sequence shown here is derived from an EMBL/GenBank/DDBJ whole genome shotgun (WGS) entry which is preliminary data.</text>
</comment>
<keyword evidence="6 14" id="KW-0732">Signal</keyword>
<proteinExistence type="inferred from homology"/>
<evidence type="ECO:0000256" key="3">
    <source>
        <dbReference type="ARBA" id="ARBA00022448"/>
    </source>
</evidence>
<keyword evidence="4 11" id="KW-1134">Transmembrane beta strand</keyword>
<keyword evidence="7 13" id="KW-0798">TonB box</keyword>
<dbReference type="Gene3D" id="2.40.170.20">
    <property type="entry name" value="TonB-dependent receptor, beta-barrel domain"/>
    <property type="match status" value="1"/>
</dbReference>
<dbReference type="InterPro" id="IPR039426">
    <property type="entry name" value="TonB-dep_rcpt-like"/>
</dbReference>
<protein>
    <submittedName>
        <fullName evidence="17">TonB-dependent receptor</fullName>
    </submittedName>
</protein>
<dbReference type="Proteomes" id="UP000216429">
    <property type="component" value="Unassembled WGS sequence"/>
</dbReference>
<dbReference type="NCBIfam" id="TIGR01786">
    <property type="entry name" value="TonB-hemlactrns"/>
    <property type="match status" value="1"/>
</dbReference>
<dbReference type="InterPro" id="IPR010917">
    <property type="entry name" value="TonB_rcpt_CS"/>
</dbReference>
<comment type="subcellular location">
    <subcellularLocation>
        <location evidence="1 11">Cell outer membrane</location>
        <topology evidence="1 11">Multi-pass membrane protein</topology>
    </subcellularLocation>
</comment>
<dbReference type="RefSeq" id="WP_094809437.1">
    <property type="nucleotide sequence ID" value="NZ_NEVU01000001.1"/>
</dbReference>
<dbReference type="Gene3D" id="2.170.130.10">
    <property type="entry name" value="TonB-dependent receptor, plug domain"/>
    <property type="match status" value="1"/>
</dbReference>
<dbReference type="InterPro" id="IPR010949">
    <property type="entry name" value="TonB_Hb/transfer/lactofer_rcpt"/>
</dbReference>
<evidence type="ECO:0000256" key="7">
    <source>
        <dbReference type="ARBA" id="ARBA00023077"/>
    </source>
</evidence>
<dbReference type="PROSITE" id="PS01156">
    <property type="entry name" value="TONB_DEPENDENT_REC_2"/>
    <property type="match status" value="1"/>
</dbReference>
<evidence type="ECO:0000256" key="10">
    <source>
        <dbReference type="ARBA" id="ARBA00023237"/>
    </source>
</evidence>
<evidence type="ECO:0000256" key="11">
    <source>
        <dbReference type="PROSITE-ProRule" id="PRU01360"/>
    </source>
</evidence>
<evidence type="ECO:0000256" key="2">
    <source>
        <dbReference type="ARBA" id="ARBA00009810"/>
    </source>
</evidence>
<dbReference type="CDD" id="cd01347">
    <property type="entry name" value="ligand_gated_channel"/>
    <property type="match status" value="1"/>
</dbReference>
<dbReference type="InterPro" id="IPR011276">
    <property type="entry name" value="TonB_haem/Hb_rcpt"/>
</dbReference>
<evidence type="ECO:0000256" key="4">
    <source>
        <dbReference type="ARBA" id="ARBA00022452"/>
    </source>
</evidence>
<keyword evidence="3 11" id="KW-0813">Transport</keyword>
<dbReference type="AlphaFoldDB" id="A0A261VSI7"/>
<dbReference type="Pfam" id="PF07715">
    <property type="entry name" value="Plug"/>
    <property type="match status" value="1"/>
</dbReference>
<keyword evidence="9 17" id="KW-0675">Receptor</keyword>
<evidence type="ECO:0000313" key="17">
    <source>
        <dbReference type="EMBL" id="OZI77068.1"/>
    </source>
</evidence>
<evidence type="ECO:0000256" key="9">
    <source>
        <dbReference type="ARBA" id="ARBA00023170"/>
    </source>
</evidence>
<dbReference type="Pfam" id="PF00593">
    <property type="entry name" value="TonB_dep_Rec_b-barrel"/>
    <property type="match status" value="1"/>
</dbReference>
<accession>A0A261VSI7</accession>
<evidence type="ECO:0000256" key="8">
    <source>
        <dbReference type="ARBA" id="ARBA00023136"/>
    </source>
</evidence>
<name>A0A261VSI7_9BORD</name>
<evidence type="ECO:0000256" key="13">
    <source>
        <dbReference type="RuleBase" id="RU003357"/>
    </source>
</evidence>
<dbReference type="InterPro" id="IPR037066">
    <property type="entry name" value="Plug_dom_sf"/>
</dbReference>
<feature type="signal peptide" evidence="14">
    <location>
        <begin position="1"/>
        <end position="26"/>
    </location>
</feature>
<feature type="short sequence motif" description="TonB C-terminal box" evidence="12">
    <location>
        <begin position="717"/>
        <end position="734"/>
    </location>
</feature>
<feature type="chain" id="PRO_5012017580" evidence="14">
    <location>
        <begin position="27"/>
        <end position="734"/>
    </location>
</feature>
<keyword evidence="10 11" id="KW-0998">Cell outer membrane</keyword>
<feature type="domain" description="TonB-dependent receptor-like beta-barrel" evidence="15">
    <location>
        <begin position="246"/>
        <end position="706"/>
    </location>
</feature>
<dbReference type="OrthoDB" id="9790771at2"/>
<dbReference type="GO" id="GO:0015232">
    <property type="term" value="F:heme transmembrane transporter activity"/>
    <property type="evidence" value="ECO:0007669"/>
    <property type="project" value="InterPro"/>
</dbReference>
<dbReference type="PANTHER" id="PTHR30442:SF0">
    <property type="entry name" value="FE(3+) DICITRATE TRANSPORT PROTEIN FECA"/>
    <property type="match status" value="1"/>
</dbReference>
<evidence type="ECO:0000313" key="18">
    <source>
        <dbReference type="Proteomes" id="UP000216429"/>
    </source>
</evidence>
<dbReference type="NCBIfam" id="TIGR01785">
    <property type="entry name" value="TonB-hemin"/>
    <property type="match status" value="1"/>
</dbReference>
<dbReference type="EMBL" id="NEVU01000001">
    <property type="protein sequence ID" value="OZI77068.1"/>
    <property type="molecule type" value="Genomic_DNA"/>
</dbReference>
<gene>
    <name evidence="17" type="ORF">CAL22_00495</name>
</gene>
<comment type="similarity">
    <text evidence="2 11 13">Belongs to the TonB-dependent receptor family.</text>
</comment>
<evidence type="ECO:0000256" key="5">
    <source>
        <dbReference type="ARBA" id="ARBA00022692"/>
    </source>
</evidence>
<dbReference type="GO" id="GO:0033214">
    <property type="term" value="P:siderophore-iron import into cell"/>
    <property type="evidence" value="ECO:0007669"/>
    <property type="project" value="TreeGrafter"/>
</dbReference>
<sequence length="734" mass="81450">MSLPPPLALAALFLPAASLGSTHAPAPPDTRPVFTLPAQQVLADSVELSRSTLEQTDIDRAQADNFASLVDRLPGISMAGSPRPGGQSLNIWGLGDTEDVKLVLDGAPKGFEKYRQGSVFIEPELIRRIAVDKGPHNLLDGTAGFGGTVRIDTKDAADLLAPDEHLGGLVKYGRHSNDGQNIYSAAVFGRMDHADGLVYVNRRNGGNLRRPDGSRFAFSGADSQSYLAKTQLYLGASHSLSLSALQSTSEGWQPFAAKRDDLPAPSLADIRRYGLTEAWRRRLVYRDQTDRTLSARYQYAPAEHPWLNLTLSFARSHTSQHDRRPDNASRSAFLATLGNRSWVDYRDRVLELRNLASFATGAAEHGLLLAARWHRHDRDTLMYYPAGARAADYNHGYFQPYYMPAGRQTVRSVVVQDAIRLGTLTITPGVRYDQVLNLGRPNDAPRYNSPLPSVGHDYRGVRYTGWTPHLGALWQARPGLSLLGDVTRGWRAPVIDEQYEVQYARATTTGTSRALKPERILGWRAGAIVQHDGLLTAGDHLELRATVFGNRGKDEIFARRGVLCAQAPCQRPLSNYRNLPGYRIEGLELESFYDSRYWFGKVAVTALRGWRDSSPRDPAGRRSWMAEIPPLTAHAMLGIKLPRHGLAMGWTGDFARRQDRAPTQSDPLAVFWALPASSGYALHGLFVHWRPPQWQGLHLRLTIDNLFNRAYRPYLGESVSGLGRNVKLSLSQRF</sequence>
<evidence type="ECO:0000256" key="12">
    <source>
        <dbReference type="PROSITE-ProRule" id="PRU10144"/>
    </source>
</evidence>
<organism evidence="17 18">
    <name type="scientific">Bordetella genomosp. 12</name>
    <dbReference type="NCBI Taxonomy" id="463035"/>
    <lineage>
        <taxon>Bacteria</taxon>
        <taxon>Pseudomonadati</taxon>
        <taxon>Pseudomonadota</taxon>
        <taxon>Betaproteobacteria</taxon>
        <taxon>Burkholderiales</taxon>
        <taxon>Alcaligenaceae</taxon>
        <taxon>Bordetella</taxon>
    </lineage>
</organism>
<dbReference type="PROSITE" id="PS52016">
    <property type="entry name" value="TONB_DEPENDENT_REC_3"/>
    <property type="match status" value="1"/>
</dbReference>
<reference evidence="18" key="1">
    <citation type="submission" date="2017-05" db="EMBL/GenBank/DDBJ databases">
        <title>Complete and WGS of Bordetella genogroups.</title>
        <authorList>
            <person name="Spilker T."/>
            <person name="Lipuma J."/>
        </authorList>
    </citation>
    <scope>NUCLEOTIDE SEQUENCE [LARGE SCALE GENOMIC DNA]</scope>
    <source>
        <strain evidence="18">AU6712</strain>
    </source>
</reference>
<evidence type="ECO:0000256" key="14">
    <source>
        <dbReference type="SAM" id="SignalP"/>
    </source>
</evidence>
<keyword evidence="5 11" id="KW-0812">Transmembrane</keyword>
<dbReference type="InterPro" id="IPR036942">
    <property type="entry name" value="Beta-barrel_TonB_sf"/>
</dbReference>
<feature type="domain" description="TonB-dependent receptor plug" evidence="16">
    <location>
        <begin position="46"/>
        <end position="148"/>
    </location>
</feature>
<evidence type="ECO:0000256" key="1">
    <source>
        <dbReference type="ARBA" id="ARBA00004571"/>
    </source>
</evidence>
<dbReference type="GO" id="GO:0009279">
    <property type="term" value="C:cell outer membrane"/>
    <property type="evidence" value="ECO:0007669"/>
    <property type="project" value="UniProtKB-SubCell"/>
</dbReference>
<evidence type="ECO:0000256" key="6">
    <source>
        <dbReference type="ARBA" id="ARBA00022729"/>
    </source>
</evidence>